<dbReference type="Proteomes" id="UP000599688">
    <property type="component" value="Unassembled WGS sequence"/>
</dbReference>
<dbReference type="EMBL" id="BMGL01000002">
    <property type="protein sequence ID" value="GGE05079.1"/>
    <property type="molecule type" value="Genomic_DNA"/>
</dbReference>
<sequence length="278" mass="32837">MINNLILNGYDRSGTSAISRTLSKHPDVELVFRPFNSGSIRKKMYKILDDSNTNSEDNNFFSNLEKGIFIESYIKSEWHFKYSTVEGDFHPNNFHIIITNINHFSIPWVNKNYPKIEQWAIWRDPIEILNSCVKNKFYGKWYKDAFDELDETLNKNDFLKELFYNKFTLAIKSNYVVKTAFLIAVRNYVLFKYISKSKIIDYNIFEIDPNKALNGLLKHFNLKDFDFKEYLKVDLNSISSIDGFKPSVKKPIILDKNDLTIAKDFFKPLYEIYNTKTQ</sequence>
<organism evidence="1 2">
    <name type="scientific">Psychroflexus salis</name>
    <dbReference type="NCBI Taxonomy" id="1526574"/>
    <lineage>
        <taxon>Bacteria</taxon>
        <taxon>Pseudomonadati</taxon>
        <taxon>Bacteroidota</taxon>
        <taxon>Flavobacteriia</taxon>
        <taxon>Flavobacteriales</taxon>
        <taxon>Flavobacteriaceae</taxon>
        <taxon>Psychroflexus</taxon>
    </lineage>
</organism>
<reference evidence="1 2" key="1">
    <citation type="journal article" date="2014" name="Int. J. Syst. Evol. Microbiol.">
        <title>Complete genome sequence of Corynebacterium casei LMG S-19264T (=DSM 44701T), isolated from a smear-ripened cheese.</title>
        <authorList>
            <consortium name="US DOE Joint Genome Institute (JGI-PGF)"/>
            <person name="Walter F."/>
            <person name="Albersmeier A."/>
            <person name="Kalinowski J."/>
            <person name="Ruckert C."/>
        </authorList>
    </citation>
    <scope>NUCLEOTIDE SEQUENCE [LARGE SCALE GENOMIC DNA]</scope>
    <source>
        <strain evidence="1 2">CGMCC 1.12925</strain>
    </source>
</reference>
<dbReference type="SUPFAM" id="SSF52540">
    <property type="entry name" value="P-loop containing nucleoside triphosphate hydrolases"/>
    <property type="match status" value="1"/>
</dbReference>
<dbReference type="AlphaFoldDB" id="A0A917E513"/>
<gene>
    <name evidence="1" type="ORF">GCM10010831_03420</name>
</gene>
<protein>
    <recommendedName>
        <fullName evidence="3">Sulfotransferase domain-containing protein</fullName>
    </recommendedName>
</protein>
<comment type="caution">
    <text evidence="1">The sequence shown here is derived from an EMBL/GenBank/DDBJ whole genome shotgun (WGS) entry which is preliminary data.</text>
</comment>
<evidence type="ECO:0008006" key="3">
    <source>
        <dbReference type="Google" id="ProtNLM"/>
    </source>
</evidence>
<keyword evidence="2" id="KW-1185">Reference proteome</keyword>
<dbReference type="RefSeq" id="WP_188405034.1">
    <property type="nucleotide sequence ID" value="NZ_BMGL01000002.1"/>
</dbReference>
<name>A0A917E513_9FLAO</name>
<evidence type="ECO:0000313" key="1">
    <source>
        <dbReference type="EMBL" id="GGE05079.1"/>
    </source>
</evidence>
<accession>A0A917E513</accession>
<evidence type="ECO:0000313" key="2">
    <source>
        <dbReference type="Proteomes" id="UP000599688"/>
    </source>
</evidence>
<dbReference type="InterPro" id="IPR027417">
    <property type="entry name" value="P-loop_NTPase"/>
</dbReference>
<proteinExistence type="predicted"/>
<dbReference type="Gene3D" id="3.40.50.300">
    <property type="entry name" value="P-loop containing nucleotide triphosphate hydrolases"/>
    <property type="match status" value="1"/>
</dbReference>